<evidence type="ECO:0000256" key="2">
    <source>
        <dbReference type="SAM" id="MobiDB-lite"/>
    </source>
</evidence>
<feature type="coiled-coil region" evidence="1">
    <location>
        <begin position="728"/>
        <end position="804"/>
    </location>
</feature>
<evidence type="ECO:0000313" key="3">
    <source>
        <dbReference type="EMBL" id="CAD6958920.1"/>
    </source>
</evidence>
<gene>
    <name evidence="3" type="ORF">JKIAZH3_G8243</name>
</gene>
<dbReference type="CDD" id="cd10527">
    <property type="entry name" value="SET_LSMT"/>
    <property type="match status" value="1"/>
</dbReference>
<dbReference type="InterPro" id="IPR046341">
    <property type="entry name" value="SET_dom_sf"/>
</dbReference>
<comment type="caution">
    <text evidence="3">The sequence shown here is derived from an EMBL/GenBank/DDBJ whole genome shotgun (WGS) entry which is preliminary data.</text>
</comment>
<sequence length="806" mass="88489">MDVPAQAAILDAPAPQQVAGATDPFSSLSAAKEKHARFLSWCSENEVRLHESLELKLSSGVPAAPYGDEFASLSSTDLVHHGMCVHAKARIAKGAQAATIPKTAILSPQSSSLSQYDPTFVPCTIGGITLSDDTASPLATPHLALCLLHEFILGPKSRFWPYLDTLPPYGVELPRQWVDGSPEYSILKHTETEQVMKRLQRESSAALPDHTVTDRFLRQFFFGKGLAHLSQAHPGLVSSNPDPSSGTSSPATFMRLDRLHEAAGSQSFSSDELWRLYDMAATLVSTRSFVIDWFHVLAMVPIADAFNHKTSAPHVEFECDDVVCTDCGALYECEHDGLEVAERSGAKADDPDTVTLTVIRSWAIPRGRTVEIFNSYGDLSVHQLLIRFGFATNSWGSSQYTWSSPASEDEDGIEVANALGLSPTDVQRIAAVVDGALQITRAPLEGQEKSHFYKMDPELADSCQIPEQDPVVDYPPVDPSRPLYVYSSGFFSDSLWLFALASELDEARPGTLDVASLLEVNAQWWHPFGIRGKIEAVGLGAAANIRRLVQRRFERLEHACSVQLLKTISQNICLTLLAFRDVQRKRAEYWIEYTDAMDAHLRWSAARQERLSKDDHEEEEQASSEADNDDAPARHSSSCAHADGVDTASVVASTASPTTQPPAPAPIAEVNGPMLLQILNLVTQGLLSCSHQSRMLEAHLRNPATSDTTGEEVDLTPQPALARLLGTVQDLENRLLRTTVKRDQLRTNALHAVTTVDDQRTSPNDPSANQAEIDELQRERHQIREEINEAMAEVQAEIAELQADQD</sequence>
<proteinExistence type="predicted"/>
<dbReference type="PANTHER" id="PTHR13271">
    <property type="entry name" value="UNCHARACTERIZED PUTATIVE METHYLTRANSFERASE"/>
    <property type="match status" value="1"/>
</dbReference>
<feature type="compositionally biased region" description="Acidic residues" evidence="2">
    <location>
        <begin position="616"/>
        <end position="630"/>
    </location>
</feature>
<dbReference type="SUPFAM" id="SSF82199">
    <property type="entry name" value="SET domain"/>
    <property type="match status" value="1"/>
</dbReference>
<dbReference type="EMBL" id="CAJHJG010006712">
    <property type="protein sequence ID" value="CAD6958920.1"/>
    <property type="molecule type" value="Genomic_DNA"/>
</dbReference>
<dbReference type="Gene3D" id="3.90.1410.10">
    <property type="entry name" value="set domain protein methyltransferase, domain 1"/>
    <property type="match status" value="1"/>
</dbReference>
<keyword evidence="4" id="KW-1185">Reference proteome</keyword>
<name>A0ABN7JA87_9BASI</name>
<reference evidence="3" key="1">
    <citation type="submission" date="2020-10" db="EMBL/GenBank/DDBJ databases">
        <authorList>
            <person name="Sedaghatjoo S."/>
        </authorList>
    </citation>
    <scope>NUCLEOTIDE SEQUENCE</scope>
    <source>
        <strain evidence="3">AZH3</strain>
    </source>
</reference>
<protein>
    <recommendedName>
        <fullName evidence="5">SET domain-containing protein</fullName>
    </recommendedName>
</protein>
<dbReference type="PANTHER" id="PTHR13271:SF34">
    <property type="entry name" value="N-LYSINE METHYLTRANSFERASE SETD6"/>
    <property type="match status" value="1"/>
</dbReference>
<evidence type="ECO:0000256" key="1">
    <source>
        <dbReference type="SAM" id="Coils"/>
    </source>
</evidence>
<evidence type="ECO:0000313" key="4">
    <source>
        <dbReference type="Proteomes" id="UP000836402"/>
    </source>
</evidence>
<organism evidence="3 4">
    <name type="scientific">Tilletia caries</name>
    <name type="common">wheat bunt fungus</name>
    <dbReference type="NCBI Taxonomy" id="13290"/>
    <lineage>
        <taxon>Eukaryota</taxon>
        <taxon>Fungi</taxon>
        <taxon>Dikarya</taxon>
        <taxon>Basidiomycota</taxon>
        <taxon>Ustilaginomycotina</taxon>
        <taxon>Exobasidiomycetes</taxon>
        <taxon>Tilletiales</taxon>
        <taxon>Tilletiaceae</taxon>
        <taxon>Tilletia</taxon>
    </lineage>
</organism>
<keyword evidence="1" id="KW-0175">Coiled coil</keyword>
<dbReference type="InterPro" id="IPR050600">
    <property type="entry name" value="SETD3_SETD6_MTase"/>
</dbReference>
<dbReference type="Proteomes" id="UP000836402">
    <property type="component" value="Unassembled WGS sequence"/>
</dbReference>
<accession>A0ABN7JA87</accession>
<evidence type="ECO:0008006" key="5">
    <source>
        <dbReference type="Google" id="ProtNLM"/>
    </source>
</evidence>
<feature type="region of interest" description="Disordered" evidence="2">
    <location>
        <begin position="610"/>
        <end position="640"/>
    </location>
</feature>